<evidence type="ECO:0000259" key="1">
    <source>
        <dbReference type="PROSITE" id="PS51819"/>
    </source>
</evidence>
<reference evidence="2 3" key="1">
    <citation type="journal article" date="2019" name="Int. J. Syst. Evol. Microbiol.">
        <title>The Global Catalogue of Microorganisms (GCM) 10K type strain sequencing project: providing services to taxonomists for standard genome sequencing and annotation.</title>
        <authorList>
            <consortium name="The Broad Institute Genomics Platform"/>
            <consortium name="The Broad Institute Genome Sequencing Center for Infectious Disease"/>
            <person name="Wu L."/>
            <person name="Ma J."/>
        </authorList>
    </citation>
    <scope>NUCLEOTIDE SEQUENCE [LARGE SCALE GENOMIC DNA]</scope>
    <source>
        <strain evidence="2 3">JCM 11117</strain>
    </source>
</reference>
<name>A0ABN1NAA8_9PSEU</name>
<proteinExistence type="predicted"/>
<dbReference type="RefSeq" id="WP_343945477.1">
    <property type="nucleotide sequence ID" value="NZ_BAAAHP010000209.1"/>
</dbReference>
<comment type="caution">
    <text evidence="2">The sequence shown here is derived from an EMBL/GenBank/DDBJ whole genome shotgun (WGS) entry which is preliminary data.</text>
</comment>
<dbReference type="SUPFAM" id="SSF54593">
    <property type="entry name" value="Glyoxalase/Bleomycin resistance protein/Dihydroxybiphenyl dioxygenase"/>
    <property type="match status" value="1"/>
</dbReference>
<dbReference type="InterPro" id="IPR052164">
    <property type="entry name" value="Anthracycline_SecMetBiosynth"/>
</dbReference>
<dbReference type="Proteomes" id="UP001499967">
    <property type="component" value="Unassembled WGS sequence"/>
</dbReference>
<dbReference type="InterPro" id="IPR037523">
    <property type="entry name" value="VOC_core"/>
</dbReference>
<sequence length="228" mass="23865">MPLVEKHSHGALCWADLASTDIPASGAFYAAVIGWEVRPARPPAADGYHIFLTDNEDVAALWGPYLPGSPIGWTPYFAVDDVDAAAEAALGLGGIHLRPPHDVIGLGRTATIADPRGAVFAIWQPYTFAGSALVDEAGTLHSAVLVTPDRAQAVDFYTAVLGQAPALDGRTTGSEAGYWHLHLAVSDHGKAAEVARHLGGTVVDAGRRSTELRDPAGNPFSVTEIAVD</sequence>
<dbReference type="InterPro" id="IPR041581">
    <property type="entry name" value="Glyoxalase_6"/>
</dbReference>
<dbReference type="Pfam" id="PF18029">
    <property type="entry name" value="Glyoxalase_6"/>
    <property type="match status" value="2"/>
</dbReference>
<gene>
    <name evidence="2" type="ORF">GCM10009559_64400</name>
</gene>
<evidence type="ECO:0000313" key="3">
    <source>
        <dbReference type="Proteomes" id="UP001499967"/>
    </source>
</evidence>
<dbReference type="Gene3D" id="3.10.180.10">
    <property type="entry name" value="2,3-Dihydroxybiphenyl 1,2-Dioxygenase, domain 1"/>
    <property type="match status" value="2"/>
</dbReference>
<evidence type="ECO:0000313" key="2">
    <source>
        <dbReference type="EMBL" id="GAA0899599.1"/>
    </source>
</evidence>
<organism evidence="2 3">
    <name type="scientific">Pseudonocardia zijingensis</name>
    <dbReference type="NCBI Taxonomy" id="153376"/>
    <lineage>
        <taxon>Bacteria</taxon>
        <taxon>Bacillati</taxon>
        <taxon>Actinomycetota</taxon>
        <taxon>Actinomycetes</taxon>
        <taxon>Pseudonocardiales</taxon>
        <taxon>Pseudonocardiaceae</taxon>
        <taxon>Pseudonocardia</taxon>
    </lineage>
</organism>
<dbReference type="PANTHER" id="PTHR33993">
    <property type="entry name" value="GLYOXALASE-RELATED"/>
    <property type="match status" value="1"/>
</dbReference>
<dbReference type="PROSITE" id="PS51819">
    <property type="entry name" value="VOC"/>
    <property type="match status" value="1"/>
</dbReference>
<dbReference type="InterPro" id="IPR029068">
    <property type="entry name" value="Glyas_Bleomycin-R_OHBP_Dase"/>
</dbReference>
<feature type="domain" description="VOC" evidence="1">
    <location>
        <begin position="11"/>
        <end position="125"/>
    </location>
</feature>
<dbReference type="EMBL" id="BAAAHP010000209">
    <property type="protein sequence ID" value="GAA0899599.1"/>
    <property type="molecule type" value="Genomic_DNA"/>
</dbReference>
<accession>A0ABN1NAA8</accession>
<keyword evidence="3" id="KW-1185">Reference proteome</keyword>
<dbReference type="PANTHER" id="PTHR33993:SF14">
    <property type="entry name" value="GB|AAF24581.1"/>
    <property type="match status" value="1"/>
</dbReference>
<protein>
    <submittedName>
        <fullName evidence="2">VOC family protein</fullName>
    </submittedName>
</protein>